<dbReference type="Proteomes" id="UP001205035">
    <property type="component" value="Unassembled WGS sequence"/>
</dbReference>
<proteinExistence type="predicted"/>
<dbReference type="EMBL" id="JANGBQ010000001">
    <property type="protein sequence ID" value="MCQ5081383.1"/>
    <property type="molecule type" value="Genomic_DNA"/>
</dbReference>
<dbReference type="RefSeq" id="WP_256166029.1">
    <property type="nucleotide sequence ID" value="NZ_JANGBQ010000001.1"/>
</dbReference>
<dbReference type="AlphaFoldDB" id="A0AAJ1CBB0"/>
<organism evidence="2 3">
    <name type="scientific">Alistipes onderdonkii</name>
    <dbReference type="NCBI Taxonomy" id="328813"/>
    <lineage>
        <taxon>Bacteria</taxon>
        <taxon>Pseudomonadati</taxon>
        <taxon>Bacteroidota</taxon>
        <taxon>Bacteroidia</taxon>
        <taxon>Bacteroidales</taxon>
        <taxon>Rikenellaceae</taxon>
        <taxon>Alistipes</taxon>
    </lineage>
</organism>
<feature type="chain" id="PRO_5042486798" evidence="1">
    <location>
        <begin position="21"/>
        <end position="586"/>
    </location>
</feature>
<sequence>MSKIFPRFFLPLLAAAFIVACIRIPKQPQTTDPDTTPLTYRFDGGADLTALFTLQASYIAADGRTQTEQIASLPWAKEVGVSAPFGARLDVRFRKKADYPRQDVYAVGFSGGIDCASANAAIPPPLGLSRAGGAGNIVRLRFSLPDGVSPDDVSLRFAPLKYDKHFAFTFTCDDSYVTAYSLVWSLINARWIDDREFRHLDGIPTSGYVPDHALVMTDGCGNDRRFGFSCSVWPTWGRADDPANTYVKDLVRTGANSMYISWEELRLLSDFGVSMLFHNVDERVYGKADPALIAQGFRDDYDKVCEKLGLRMKVLGLPDGNEAYAEAAQQSDLIHFTRNSLAWQTRIYLHTCGDLRKGQTYGGGNNSDPDKKLAELAEQAVSGNPYWVGLTIHRGDRSYAEMLEKVYRLYGKAGSDALWVASWDEVYEYVAMREGARIRKDTEGRTVTFEIEMPVDESFWFRDISLLVDGLGGDCGVEPLSDNIVGLARAPRGGGMLVNVNFNPRLPALAEKYTAVYEREYTDAALADARYFVSQLLPSLAAPFEQRLGAVVAPSQGELAAGRIEAYLAQMDGYAVTVQRDLPAAE</sequence>
<dbReference type="InterPro" id="IPR032762">
    <property type="entry name" value="Polysacc_deac_3"/>
</dbReference>
<dbReference type="Pfam" id="PF15421">
    <property type="entry name" value="Polysacc_deac_3"/>
    <property type="match status" value="1"/>
</dbReference>
<evidence type="ECO:0000313" key="3">
    <source>
        <dbReference type="Proteomes" id="UP001205035"/>
    </source>
</evidence>
<feature type="signal peptide" evidence="1">
    <location>
        <begin position="1"/>
        <end position="20"/>
    </location>
</feature>
<evidence type="ECO:0000313" key="2">
    <source>
        <dbReference type="EMBL" id="MCQ5081383.1"/>
    </source>
</evidence>
<accession>A0AAJ1CBB0</accession>
<name>A0AAJ1CBB0_9BACT</name>
<protein>
    <submittedName>
        <fullName evidence="2">Uncharacterized protein</fullName>
    </submittedName>
</protein>
<gene>
    <name evidence="2" type="ORF">NE651_00550</name>
</gene>
<reference evidence="2" key="1">
    <citation type="submission" date="2022-06" db="EMBL/GenBank/DDBJ databases">
        <title>Isolation of gut microbiota from human fecal samples.</title>
        <authorList>
            <person name="Pamer E.G."/>
            <person name="Barat B."/>
            <person name="Waligurski E."/>
            <person name="Medina S."/>
            <person name="Paddock L."/>
            <person name="Mostad J."/>
        </authorList>
    </citation>
    <scope>NUCLEOTIDE SEQUENCE</scope>
    <source>
        <strain evidence="2">DFI.6.22</strain>
    </source>
</reference>
<dbReference type="PROSITE" id="PS51257">
    <property type="entry name" value="PROKAR_LIPOPROTEIN"/>
    <property type="match status" value="1"/>
</dbReference>
<keyword evidence="1" id="KW-0732">Signal</keyword>
<evidence type="ECO:0000256" key="1">
    <source>
        <dbReference type="SAM" id="SignalP"/>
    </source>
</evidence>
<comment type="caution">
    <text evidence="2">The sequence shown here is derived from an EMBL/GenBank/DDBJ whole genome shotgun (WGS) entry which is preliminary data.</text>
</comment>